<feature type="non-terminal residue" evidence="1">
    <location>
        <position position="94"/>
    </location>
</feature>
<evidence type="ECO:0008006" key="3">
    <source>
        <dbReference type="Google" id="ProtNLM"/>
    </source>
</evidence>
<dbReference type="AlphaFoldDB" id="A0ABD0QJM8"/>
<name>A0ABD0QJM8_CIRMR</name>
<keyword evidence="2" id="KW-1185">Reference proteome</keyword>
<gene>
    <name evidence="1" type="ORF">M9458_018094</name>
</gene>
<evidence type="ECO:0000313" key="2">
    <source>
        <dbReference type="Proteomes" id="UP001529510"/>
    </source>
</evidence>
<sequence length="94" mass="10876">AELCLQPVIEGEEQYDCSEGFTYNEVIQKPGERLNKTCHRHGDGQMLKVNMVPVLDAVMSHSIEEQFDKPIILHLWPTVLLRNLLPYPITFKIR</sequence>
<proteinExistence type="predicted"/>
<evidence type="ECO:0000313" key="1">
    <source>
        <dbReference type="EMBL" id="KAL0186424.1"/>
    </source>
</evidence>
<feature type="non-terminal residue" evidence="1">
    <location>
        <position position="1"/>
    </location>
</feature>
<protein>
    <recommendedName>
        <fullName evidence="3">Vitellogenin</fullName>
    </recommendedName>
</protein>
<reference evidence="1 2" key="1">
    <citation type="submission" date="2024-05" db="EMBL/GenBank/DDBJ databases">
        <title>Genome sequencing and assembly of Indian major carp, Cirrhinus mrigala (Hamilton, 1822).</title>
        <authorList>
            <person name="Mohindra V."/>
            <person name="Chowdhury L.M."/>
            <person name="Lal K."/>
            <person name="Jena J.K."/>
        </authorList>
    </citation>
    <scope>NUCLEOTIDE SEQUENCE [LARGE SCALE GENOMIC DNA]</scope>
    <source>
        <strain evidence="1">CM1030</strain>
        <tissue evidence="1">Blood</tissue>
    </source>
</reference>
<comment type="caution">
    <text evidence="1">The sequence shown here is derived from an EMBL/GenBank/DDBJ whole genome shotgun (WGS) entry which is preliminary data.</text>
</comment>
<dbReference type="Proteomes" id="UP001529510">
    <property type="component" value="Unassembled WGS sequence"/>
</dbReference>
<accession>A0ABD0QJM8</accession>
<dbReference type="EMBL" id="JAMKFB020000008">
    <property type="protein sequence ID" value="KAL0186424.1"/>
    <property type="molecule type" value="Genomic_DNA"/>
</dbReference>
<organism evidence="1 2">
    <name type="scientific">Cirrhinus mrigala</name>
    <name type="common">Mrigala</name>
    <dbReference type="NCBI Taxonomy" id="683832"/>
    <lineage>
        <taxon>Eukaryota</taxon>
        <taxon>Metazoa</taxon>
        <taxon>Chordata</taxon>
        <taxon>Craniata</taxon>
        <taxon>Vertebrata</taxon>
        <taxon>Euteleostomi</taxon>
        <taxon>Actinopterygii</taxon>
        <taxon>Neopterygii</taxon>
        <taxon>Teleostei</taxon>
        <taxon>Ostariophysi</taxon>
        <taxon>Cypriniformes</taxon>
        <taxon>Cyprinidae</taxon>
        <taxon>Labeoninae</taxon>
        <taxon>Labeonini</taxon>
        <taxon>Cirrhinus</taxon>
    </lineage>
</organism>